<proteinExistence type="predicted"/>
<sequence length="199" mass="21135">MGSGASKQAGKAAAAAGRRQYPSSSSILNSATSTSNAPSQSMKPTAPSQVHPNPEATPPTDTRDPHVDLDGRDPQFGAALQRLGPAMRKDLNKAAFPTSSQPPPGQQGQNIFPSKAPGSNAGMMAFQARERIAGKFEQELDDLGRSSFKGRSLISAKDVKEALRMRDEAGVSEQEIERQLRLQPGILSRLARPGVYANV</sequence>
<feature type="region of interest" description="Disordered" evidence="1">
    <location>
        <begin position="1"/>
        <end position="124"/>
    </location>
</feature>
<feature type="compositionally biased region" description="Polar residues" evidence="1">
    <location>
        <begin position="38"/>
        <end position="51"/>
    </location>
</feature>
<protein>
    <recommendedName>
        <fullName evidence="2">Helix-turn-helix domain-containing protein</fullName>
    </recommendedName>
</protein>
<dbReference type="Proteomes" id="UP001316803">
    <property type="component" value="Unassembled WGS sequence"/>
</dbReference>
<evidence type="ECO:0000313" key="3">
    <source>
        <dbReference type="EMBL" id="KAK5948651.1"/>
    </source>
</evidence>
<feature type="domain" description="Helix-turn-helix" evidence="2">
    <location>
        <begin position="155"/>
        <end position="197"/>
    </location>
</feature>
<evidence type="ECO:0000259" key="2">
    <source>
        <dbReference type="Pfam" id="PF22943"/>
    </source>
</evidence>
<comment type="caution">
    <text evidence="3">The sequence shown here is derived from an EMBL/GenBank/DDBJ whole genome shotgun (WGS) entry which is preliminary data.</text>
</comment>
<keyword evidence="4" id="KW-1185">Reference proteome</keyword>
<gene>
    <name evidence="3" type="ORF">OHC33_010253</name>
</gene>
<feature type="compositionally biased region" description="Low complexity" evidence="1">
    <location>
        <begin position="1"/>
        <end position="37"/>
    </location>
</feature>
<reference evidence="3 4" key="1">
    <citation type="submission" date="2022-12" db="EMBL/GenBank/DDBJ databases">
        <title>Genomic features and morphological characterization of a novel Knufia sp. strain isolated from spacecraft assembly facility.</title>
        <authorList>
            <person name="Teixeira M."/>
            <person name="Chander A.M."/>
            <person name="Stajich J.E."/>
            <person name="Venkateswaran K."/>
        </authorList>
    </citation>
    <scope>NUCLEOTIDE SEQUENCE [LARGE SCALE GENOMIC DNA]</scope>
    <source>
        <strain evidence="3 4">FJI-L2-BK-P2</strain>
    </source>
</reference>
<evidence type="ECO:0000256" key="1">
    <source>
        <dbReference type="SAM" id="MobiDB-lite"/>
    </source>
</evidence>
<feature type="compositionally biased region" description="Basic and acidic residues" evidence="1">
    <location>
        <begin position="61"/>
        <end position="73"/>
    </location>
</feature>
<dbReference type="AlphaFoldDB" id="A0AAN8I3R1"/>
<dbReference type="InterPro" id="IPR054448">
    <property type="entry name" value="HTH_put_ascomycetes"/>
</dbReference>
<organism evidence="3 4">
    <name type="scientific">Knufia fluminis</name>
    <dbReference type="NCBI Taxonomy" id="191047"/>
    <lineage>
        <taxon>Eukaryota</taxon>
        <taxon>Fungi</taxon>
        <taxon>Dikarya</taxon>
        <taxon>Ascomycota</taxon>
        <taxon>Pezizomycotina</taxon>
        <taxon>Eurotiomycetes</taxon>
        <taxon>Chaetothyriomycetidae</taxon>
        <taxon>Chaetothyriales</taxon>
        <taxon>Trichomeriaceae</taxon>
        <taxon>Knufia</taxon>
    </lineage>
</organism>
<dbReference type="EMBL" id="JAKLMC020000044">
    <property type="protein sequence ID" value="KAK5948651.1"/>
    <property type="molecule type" value="Genomic_DNA"/>
</dbReference>
<accession>A0AAN8I3R1</accession>
<evidence type="ECO:0000313" key="4">
    <source>
        <dbReference type="Proteomes" id="UP001316803"/>
    </source>
</evidence>
<dbReference type="Pfam" id="PF22943">
    <property type="entry name" value="HTH_68"/>
    <property type="match status" value="1"/>
</dbReference>
<name>A0AAN8I3R1_9EURO</name>